<name>A0ABD5RIL3_9EURY</name>
<gene>
    <name evidence="2" type="ORF">ACFPYI_03675</name>
</gene>
<feature type="transmembrane region" description="Helical" evidence="1">
    <location>
        <begin position="105"/>
        <end position="124"/>
    </location>
</feature>
<dbReference type="AlphaFoldDB" id="A0ABD5RIL3"/>
<keyword evidence="1" id="KW-0472">Membrane</keyword>
<comment type="caution">
    <text evidence="2">The sequence shown here is derived from an EMBL/GenBank/DDBJ whole genome shotgun (WGS) entry which is preliminary data.</text>
</comment>
<feature type="transmembrane region" description="Helical" evidence="1">
    <location>
        <begin position="42"/>
        <end position="63"/>
    </location>
</feature>
<sequence length="138" mass="14998">MQRRATRWFPDRSPTWLEVLLGLGAIGQVAITAYTGTLVWRWFGVGFAVFILAMGPASATTAGERFGAWFRTIGVGGRVALIVAFAVVLWTVSLTESVSAATLKSLGLGGLAACLVYFLAFLIIEREVEGWWARDARD</sequence>
<keyword evidence="1" id="KW-1133">Transmembrane helix</keyword>
<evidence type="ECO:0000313" key="3">
    <source>
        <dbReference type="Proteomes" id="UP001596099"/>
    </source>
</evidence>
<accession>A0ABD5RIL3</accession>
<feature type="transmembrane region" description="Helical" evidence="1">
    <location>
        <begin position="16"/>
        <end position="36"/>
    </location>
</feature>
<proteinExistence type="predicted"/>
<reference evidence="2 3" key="1">
    <citation type="journal article" date="2019" name="Int. J. Syst. Evol. Microbiol.">
        <title>The Global Catalogue of Microorganisms (GCM) 10K type strain sequencing project: providing services to taxonomists for standard genome sequencing and annotation.</title>
        <authorList>
            <consortium name="The Broad Institute Genomics Platform"/>
            <consortium name="The Broad Institute Genome Sequencing Center for Infectious Disease"/>
            <person name="Wu L."/>
            <person name="Ma J."/>
        </authorList>
    </citation>
    <scope>NUCLEOTIDE SEQUENCE [LARGE SCALE GENOMIC DNA]</scope>
    <source>
        <strain evidence="2 3">CGMCC 1.12543</strain>
    </source>
</reference>
<dbReference type="EMBL" id="JBHSQH010000001">
    <property type="protein sequence ID" value="MFC5970421.1"/>
    <property type="molecule type" value="Genomic_DNA"/>
</dbReference>
<feature type="transmembrane region" description="Helical" evidence="1">
    <location>
        <begin position="75"/>
        <end position="93"/>
    </location>
</feature>
<evidence type="ECO:0000313" key="2">
    <source>
        <dbReference type="EMBL" id="MFC5970421.1"/>
    </source>
</evidence>
<protein>
    <submittedName>
        <fullName evidence="2">Uncharacterized protein</fullName>
    </submittedName>
</protein>
<dbReference type="RefSeq" id="WP_247419457.1">
    <property type="nucleotide sequence ID" value="NZ_JALLGW010000002.1"/>
</dbReference>
<organism evidence="2 3">
    <name type="scientific">Halomarina salina</name>
    <dbReference type="NCBI Taxonomy" id="1872699"/>
    <lineage>
        <taxon>Archaea</taxon>
        <taxon>Methanobacteriati</taxon>
        <taxon>Methanobacteriota</taxon>
        <taxon>Stenosarchaea group</taxon>
        <taxon>Halobacteria</taxon>
        <taxon>Halobacteriales</taxon>
        <taxon>Natronomonadaceae</taxon>
        <taxon>Halomarina</taxon>
    </lineage>
</organism>
<keyword evidence="3" id="KW-1185">Reference proteome</keyword>
<keyword evidence="1" id="KW-0812">Transmembrane</keyword>
<evidence type="ECO:0000256" key="1">
    <source>
        <dbReference type="SAM" id="Phobius"/>
    </source>
</evidence>
<dbReference type="Proteomes" id="UP001596099">
    <property type="component" value="Unassembled WGS sequence"/>
</dbReference>